<sequence>MSSETTTPWVRERRSLARGLATLVEIACLTAAARAGLLLALEERLSAISLDGALASVLFAAGTGAVAAALVTIAPGRVRSVALVLAALAIFLATFGWPSPDQALAFWPTEGTAVDGLRYGLCGAVAVVLALRLLRPPRSARVQLGSALVALVLVGVVAPRVARRAEALRPPILDWRVRSSVLESPELYRVLKSHSNRPVESEIFTTTTATNKNGGPRPALVMTPPSRVRVEIPPEWAELGARLDLAAGLDEDSWKELGKRRGVRFTARVGDATVFERVLVHQDYAGPPLEESTHVREWHEGLVELEGVEEVELEVALTDGSSVSKRFVAGFANLLIEVPHELRRALNSRLAPSLVFVVIDTMRADAFDPALDGETPNMAALARRGTNFERAYSASSWTWPSTASLLTALTPLEHGVEDSTSNYLSERWSTLAEQLQESGFATGAWSMNPLVSPAKNFDQGFTTFHVTDWERASTVTDDVCAWIEQHRSERFFLFLQFTDPHGPYDPPTEVRELYGVEDPQGYSHDDMELLMRKGRERNEIEQALWPRWVEHAHALYDLEVHDVDRAIGRIEETLRAAGLDDRTVVVLTSDHGEEFLEHGSLGHGPQLFEESIHVPLLVAGPGVPAGVVDDRVTPNRFTAPTLLRLLGVEATGNLVGPDLFERAGEYESVLLSTAIGNWRGVGRRDIFGVREGQWLYHLGIDPNREGRRNEALFDLSESPIATENLAREEGTRSIAANFRERVEAWIEASALVRPSSFGADATTLQFLQEMGYAGVVEAGEDRGSDGQEQDDDEASSDENSTTPPPRGGVDSPAGAGGGH</sequence>
<feature type="transmembrane region" description="Helical" evidence="3">
    <location>
        <begin position="142"/>
        <end position="162"/>
    </location>
</feature>
<comment type="similarity">
    <text evidence="1">Belongs to the sulfatase family.</text>
</comment>
<dbReference type="Gene3D" id="3.40.720.10">
    <property type="entry name" value="Alkaline Phosphatase, subunit A"/>
    <property type="match status" value="1"/>
</dbReference>
<evidence type="ECO:0000256" key="1">
    <source>
        <dbReference type="ARBA" id="ARBA00008779"/>
    </source>
</evidence>
<evidence type="ECO:0000313" key="6">
    <source>
        <dbReference type="Proteomes" id="UP000319342"/>
    </source>
</evidence>
<organism evidence="5 6">
    <name type="scientific">Rohdeia mirabilis</name>
    <dbReference type="NCBI Taxonomy" id="2528008"/>
    <lineage>
        <taxon>Bacteria</taxon>
        <taxon>Pseudomonadati</taxon>
        <taxon>Planctomycetota</taxon>
        <taxon>Planctomycetia</taxon>
        <taxon>Planctomycetia incertae sedis</taxon>
        <taxon>Rohdeia</taxon>
    </lineage>
</organism>
<feature type="transmembrane region" description="Helical" evidence="3">
    <location>
        <begin position="53"/>
        <end position="73"/>
    </location>
</feature>
<protein>
    <submittedName>
        <fullName evidence="5">Arylsulfatase</fullName>
        <ecNumber evidence="5">3.1.6.1</ecNumber>
    </submittedName>
</protein>
<dbReference type="EC" id="3.1.6.1" evidence="5"/>
<dbReference type="SUPFAM" id="SSF53649">
    <property type="entry name" value="Alkaline phosphatase-like"/>
    <property type="match status" value="1"/>
</dbReference>
<name>A0A518CZ43_9BACT</name>
<keyword evidence="5" id="KW-0378">Hydrolase</keyword>
<feature type="region of interest" description="Disordered" evidence="2">
    <location>
        <begin position="775"/>
        <end position="819"/>
    </location>
</feature>
<dbReference type="Pfam" id="PF00884">
    <property type="entry name" value="Sulfatase"/>
    <property type="match status" value="1"/>
</dbReference>
<dbReference type="InterPro" id="IPR000917">
    <property type="entry name" value="Sulfatase_N"/>
</dbReference>
<dbReference type="EMBL" id="CP036290">
    <property type="protein sequence ID" value="QDU84487.1"/>
    <property type="molecule type" value="Genomic_DNA"/>
</dbReference>
<evidence type="ECO:0000256" key="2">
    <source>
        <dbReference type="SAM" id="MobiDB-lite"/>
    </source>
</evidence>
<feature type="compositionally biased region" description="Acidic residues" evidence="2">
    <location>
        <begin position="787"/>
        <end position="796"/>
    </location>
</feature>
<evidence type="ECO:0000313" key="5">
    <source>
        <dbReference type="EMBL" id="QDU84487.1"/>
    </source>
</evidence>
<dbReference type="Proteomes" id="UP000319342">
    <property type="component" value="Chromosome"/>
</dbReference>
<feature type="domain" description="Sulfatase N-terminal" evidence="4">
    <location>
        <begin position="353"/>
        <end position="648"/>
    </location>
</feature>
<dbReference type="RefSeq" id="WP_145186119.1">
    <property type="nucleotide sequence ID" value="NZ_CP036290.1"/>
</dbReference>
<keyword evidence="3" id="KW-0812">Transmembrane</keyword>
<feature type="transmembrane region" description="Helical" evidence="3">
    <location>
        <begin position="117"/>
        <end position="135"/>
    </location>
</feature>
<keyword evidence="3" id="KW-0472">Membrane</keyword>
<feature type="transmembrane region" description="Helical" evidence="3">
    <location>
        <begin position="80"/>
        <end position="97"/>
    </location>
</feature>
<evidence type="ECO:0000259" key="4">
    <source>
        <dbReference type="Pfam" id="PF00884"/>
    </source>
</evidence>
<gene>
    <name evidence="5" type="ORF">Pla163_15970</name>
</gene>
<dbReference type="CDD" id="cd16148">
    <property type="entry name" value="sulfatase_like"/>
    <property type="match status" value="1"/>
</dbReference>
<dbReference type="AlphaFoldDB" id="A0A518CZ43"/>
<proteinExistence type="inferred from homology"/>
<dbReference type="OrthoDB" id="9762324at2"/>
<reference evidence="5 6" key="1">
    <citation type="submission" date="2019-02" db="EMBL/GenBank/DDBJ databases">
        <title>Deep-cultivation of Planctomycetes and their phenomic and genomic characterization uncovers novel biology.</title>
        <authorList>
            <person name="Wiegand S."/>
            <person name="Jogler M."/>
            <person name="Boedeker C."/>
            <person name="Pinto D."/>
            <person name="Vollmers J."/>
            <person name="Rivas-Marin E."/>
            <person name="Kohn T."/>
            <person name="Peeters S.H."/>
            <person name="Heuer A."/>
            <person name="Rast P."/>
            <person name="Oberbeckmann S."/>
            <person name="Bunk B."/>
            <person name="Jeske O."/>
            <person name="Meyerdierks A."/>
            <person name="Storesund J.E."/>
            <person name="Kallscheuer N."/>
            <person name="Luecker S."/>
            <person name="Lage O.M."/>
            <person name="Pohl T."/>
            <person name="Merkel B.J."/>
            <person name="Hornburger P."/>
            <person name="Mueller R.-W."/>
            <person name="Bruemmer F."/>
            <person name="Labrenz M."/>
            <person name="Spormann A.M."/>
            <person name="Op den Camp H."/>
            <person name="Overmann J."/>
            <person name="Amann R."/>
            <person name="Jetten M.S.M."/>
            <person name="Mascher T."/>
            <person name="Medema M.H."/>
            <person name="Devos D.P."/>
            <person name="Kaster A.-K."/>
            <person name="Ovreas L."/>
            <person name="Rohde M."/>
            <person name="Galperin M.Y."/>
            <person name="Jogler C."/>
        </authorList>
    </citation>
    <scope>NUCLEOTIDE SEQUENCE [LARGE SCALE GENOMIC DNA]</scope>
    <source>
        <strain evidence="5 6">Pla163</strain>
    </source>
</reference>
<dbReference type="PANTHER" id="PTHR42693:SF33">
    <property type="entry name" value="ARYLSULFATASE"/>
    <property type="match status" value="1"/>
</dbReference>
<accession>A0A518CZ43</accession>
<dbReference type="GO" id="GO:0004065">
    <property type="term" value="F:arylsulfatase activity"/>
    <property type="evidence" value="ECO:0007669"/>
    <property type="project" value="UniProtKB-EC"/>
</dbReference>
<dbReference type="InterPro" id="IPR017850">
    <property type="entry name" value="Alkaline_phosphatase_core_sf"/>
</dbReference>
<keyword evidence="6" id="KW-1185">Reference proteome</keyword>
<dbReference type="InterPro" id="IPR050738">
    <property type="entry name" value="Sulfatase"/>
</dbReference>
<keyword evidence="3" id="KW-1133">Transmembrane helix</keyword>
<dbReference type="PANTHER" id="PTHR42693">
    <property type="entry name" value="ARYLSULFATASE FAMILY MEMBER"/>
    <property type="match status" value="1"/>
</dbReference>
<evidence type="ECO:0000256" key="3">
    <source>
        <dbReference type="SAM" id="Phobius"/>
    </source>
</evidence>
<feature type="transmembrane region" description="Helical" evidence="3">
    <location>
        <begin position="20"/>
        <end position="41"/>
    </location>
</feature>